<dbReference type="GO" id="GO:0003677">
    <property type="term" value="F:DNA binding"/>
    <property type="evidence" value="ECO:0007669"/>
    <property type="project" value="UniProtKB-KW"/>
</dbReference>
<evidence type="ECO:0000259" key="4">
    <source>
        <dbReference type="PROSITE" id="PS50949"/>
    </source>
</evidence>
<dbReference type="AlphaFoldDB" id="A0A4R3YAS0"/>
<comment type="caution">
    <text evidence="5">The sequence shown here is derived from an EMBL/GenBank/DDBJ whole genome shotgun (WGS) entry which is preliminary data.</text>
</comment>
<dbReference type="PANTHER" id="PTHR43537">
    <property type="entry name" value="TRANSCRIPTIONAL REGULATOR, GNTR FAMILY"/>
    <property type="match status" value="1"/>
</dbReference>
<dbReference type="Gene3D" id="1.20.120.530">
    <property type="entry name" value="GntR ligand-binding domain-like"/>
    <property type="match status" value="1"/>
</dbReference>
<dbReference type="InterPro" id="IPR008920">
    <property type="entry name" value="TF_FadR/GntR_C"/>
</dbReference>
<keyword evidence="3" id="KW-0804">Transcription</keyword>
<dbReference type="CDD" id="cd07377">
    <property type="entry name" value="WHTH_GntR"/>
    <property type="match status" value="1"/>
</dbReference>
<evidence type="ECO:0000313" key="8">
    <source>
        <dbReference type="Proteomes" id="UP000305526"/>
    </source>
</evidence>
<name>A0A4R3YAS0_9PAST</name>
<dbReference type="Pfam" id="PF07729">
    <property type="entry name" value="FCD"/>
    <property type="match status" value="1"/>
</dbReference>
<accession>A0A4R3YAS0</accession>
<dbReference type="SUPFAM" id="SSF46785">
    <property type="entry name" value="Winged helix' DNA-binding domain"/>
    <property type="match status" value="1"/>
</dbReference>
<gene>
    <name evidence="5" type="ORF">EDC16_103206</name>
    <name evidence="6" type="ORF">FHQ21_01355</name>
</gene>
<dbReference type="InterPro" id="IPR036390">
    <property type="entry name" value="WH_DNA-bd_sf"/>
</dbReference>
<dbReference type="InterPro" id="IPR000524">
    <property type="entry name" value="Tscrpt_reg_HTH_GntR"/>
</dbReference>
<dbReference type="RefSeq" id="WP_132965840.1">
    <property type="nucleotide sequence ID" value="NZ_LEKL01000026.1"/>
</dbReference>
<dbReference type="InterPro" id="IPR011711">
    <property type="entry name" value="GntR_C"/>
</dbReference>
<dbReference type="PRINTS" id="PR00035">
    <property type="entry name" value="HTHGNTR"/>
</dbReference>
<dbReference type="SMART" id="SM00345">
    <property type="entry name" value="HTH_GNTR"/>
    <property type="match status" value="1"/>
</dbReference>
<keyword evidence="8" id="KW-1185">Reference proteome</keyword>
<dbReference type="EMBL" id="SMCP01000003">
    <property type="protein sequence ID" value="TCV88852.1"/>
    <property type="molecule type" value="Genomic_DNA"/>
</dbReference>
<dbReference type="Proteomes" id="UP000294619">
    <property type="component" value="Unassembled WGS sequence"/>
</dbReference>
<dbReference type="GO" id="GO:0003700">
    <property type="term" value="F:DNA-binding transcription factor activity"/>
    <property type="evidence" value="ECO:0007669"/>
    <property type="project" value="InterPro"/>
</dbReference>
<dbReference type="Proteomes" id="UP000305526">
    <property type="component" value="Unassembled WGS sequence"/>
</dbReference>
<dbReference type="Gene3D" id="1.10.10.10">
    <property type="entry name" value="Winged helix-like DNA-binding domain superfamily/Winged helix DNA-binding domain"/>
    <property type="match status" value="1"/>
</dbReference>
<proteinExistence type="predicted"/>
<evidence type="ECO:0000256" key="1">
    <source>
        <dbReference type="ARBA" id="ARBA00023015"/>
    </source>
</evidence>
<dbReference type="PANTHER" id="PTHR43537:SF5">
    <property type="entry name" value="UXU OPERON TRANSCRIPTIONAL REGULATOR"/>
    <property type="match status" value="1"/>
</dbReference>
<evidence type="ECO:0000256" key="2">
    <source>
        <dbReference type="ARBA" id="ARBA00023125"/>
    </source>
</evidence>
<reference evidence="5 7" key="1">
    <citation type="submission" date="2019-03" db="EMBL/GenBank/DDBJ databases">
        <title>Genomic Encyclopedia of Type Strains, Phase IV (KMG-IV): sequencing the most valuable type-strain genomes for metagenomic binning, comparative biology and taxonomic classification.</title>
        <authorList>
            <person name="Goeker M."/>
        </authorList>
    </citation>
    <scope>NUCLEOTIDE SEQUENCE [LARGE SCALE GENOMIC DNA]</scope>
    <source>
        <strain evidence="5 7">DSM 28140</strain>
    </source>
</reference>
<dbReference type="SMART" id="SM00895">
    <property type="entry name" value="FCD"/>
    <property type="match status" value="1"/>
</dbReference>
<sequence length="232" mass="26479">MKKLTKKAATLELQEKIKSLILEKNLKPGDLMPTENELIELLGVSRSSLREAIKSLEALHILDIHHGIGTFVGESSLVPMIRGLAFHAQLHLQNDLKCLLDILDVREILQYGFAPLALAKISDQAVEQLQQLVSTIEQNARHAQFSAGEEQQVHLLIYYPTENQLLLQYLDAFWQIYQLLDHELPPNNITPTALAMQYRDWVDAIEARDLERTQHAILVYFQGIRRRLTATV</sequence>
<dbReference type="Pfam" id="PF00392">
    <property type="entry name" value="GntR"/>
    <property type="match status" value="1"/>
</dbReference>
<dbReference type="InterPro" id="IPR036388">
    <property type="entry name" value="WH-like_DNA-bd_sf"/>
</dbReference>
<dbReference type="EMBL" id="VDGV01000008">
    <property type="protein sequence ID" value="TNG93420.1"/>
    <property type="molecule type" value="Genomic_DNA"/>
</dbReference>
<evidence type="ECO:0000313" key="7">
    <source>
        <dbReference type="Proteomes" id="UP000294619"/>
    </source>
</evidence>
<reference evidence="6 8" key="2">
    <citation type="submission" date="2019-05" db="EMBL/GenBank/DDBJ databases">
        <title>Pasteurellaceae isolates from reptiles.</title>
        <authorList>
            <person name="Bojesen A.M."/>
            <person name="Lund E."/>
        </authorList>
    </citation>
    <scope>NUCLEOTIDE SEQUENCE [LARGE SCALE GENOMIC DNA]</scope>
    <source>
        <strain evidence="6 8">ELNT2x</strain>
    </source>
</reference>
<evidence type="ECO:0000313" key="6">
    <source>
        <dbReference type="EMBL" id="TNG93420.1"/>
    </source>
</evidence>
<dbReference type="SUPFAM" id="SSF48008">
    <property type="entry name" value="GntR ligand-binding domain-like"/>
    <property type="match status" value="1"/>
</dbReference>
<keyword evidence="1" id="KW-0805">Transcription regulation</keyword>
<evidence type="ECO:0000256" key="3">
    <source>
        <dbReference type="ARBA" id="ARBA00023163"/>
    </source>
</evidence>
<protein>
    <submittedName>
        <fullName evidence="6">FadR family transcriptional regulator</fullName>
    </submittedName>
    <submittedName>
        <fullName evidence="5">GntR family transcriptional regulator</fullName>
    </submittedName>
</protein>
<feature type="domain" description="HTH gntR-type" evidence="4">
    <location>
        <begin position="7"/>
        <end position="75"/>
    </location>
</feature>
<evidence type="ECO:0000313" key="5">
    <source>
        <dbReference type="EMBL" id="TCV88852.1"/>
    </source>
</evidence>
<dbReference type="PROSITE" id="PS50949">
    <property type="entry name" value="HTH_GNTR"/>
    <property type="match status" value="1"/>
</dbReference>
<keyword evidence="2" id="KW-0238">DNA-binding</keyword>
<organism evidence="5 7">
    <name type="scientific">Testudinibacter aquarius</name>
    <dbReference type="NCBI Taxonomy" id="1524974"/>
    <lineage>
        <taxon>Bacteria</taxon>
        <taxon>Pseudomonadati</taxon>
        <taxon>Pseudomonadota</taxon>
        <taxon>Gammaproteobacteria</taxon>
        <taxon>Pasteurellales</taxon>
        <taxon>Pasteurellaceae</taxon>
        <taxon>Testudinibacter</taxon>
    </lineage>
</organism>